<evidence type="ECO:0000256" key="1">
    <source>
        <dbReference type="SAM" id="MobiDB-lite"/>
    </source>
</evidence>
<accession>A0A398A8E5</accession>
<feature type="region of interest" description="Disordered" evidence="1">
    <location>
        <begin position="1"/>
        <end position="23"/>
    </location>
</feature>
<dbReference type="AlphaFoldDB" id="A0A398A8E5"/>
<protein>
    <submittedName>
        <fullName evidence="2">Uncharacterized protein</fullName>
    </submittedName>
</protein>
<name>A0A398A8E5_BRACM</name>
<dbReference type="Proteomes" id="UP000264353">
    <property type="component" value="Chromosome A2"/>
</dbReference>
<organism evidence="2 3">
    <name type="scientific">Brassica campestris</name>
    <name type="common">Field mustard</name>
    <dbReference type="NCBI Taxonomy" id="3711"/>
    <lineage>
        <taxon>Eukaryota</taxon>
        <taxon>Viridiplantae</taxon>
        <taxon>Streptophyta</taxon>
        <taxon>Embryophyta</taxon>
        <taxon>Tracheophyta</taxon>
        <taxon>Spermatophyta</taxon>
        <taxon>Magnoliopsida</taxon>
        <taxon>eudicotyledons</taxon>
        <taxon>Gunneridae</taxon>
        <taxon>Pentapetalae</taxon>
        <taxon>rosids</taxon>
        <taxon>malvids</taxon>
        <taxon>Brassicales</taxon>
        <taxon>Brassicaceae</taxon>
        <taxon>Brassiceae</taxon>
        <taxon>Brassica</taxon>
    </lineage>
</organism>
<evidence type="ECO:0000313" key="3">
    <source>
        <dbReference type="Proteomes" id="UP000264353"/>
    </source>
</evidence>
<gene>
    <name evidence="2" type="ORF">BRARA_B00130</name>
</gene>
<sequence>MSHPPFSVCSPESADGSNSPRPVGLAVVVQNPKENSCCRAHGSEMDTGLPRRTIRPPESFMALLEIKISEVRTTPQ</sequence>
<dbReference type="EMBL" id="CM010629">
    <property type="protein sequence ID" value="RID72954.1"/>
    <property type="molecule type" value="Genomic_DNA"/>
</dbReference>
<evidence type="ECO:0000313" key="2">
    <source>
        <dbReference type="EMBL" id="RID72954.1"/>
    </source>
</evidence>
<proteinExistence type="predicted"/>
<reference evidence="2 3" key="1">
    <citation type="submission" date="2018-06" db="EMBL/GenBank/DDBJ databases">
        <title>WGS assembly of Brassica rapa FPsc.</title>
        <authorList>
            <person name="Bowman J."/>
            <person name="Kohchi T."/>
            <person name="Yamato K."/>
            <person name="Jenkins J."/>
            <person name="Shu S."/>
            <person name="Ishizaki K."/>
            <person name="Yamaoka S."/>
            <person name="Nishihama R."/>
            <person name="Nakamura Y."/>
            <person name="Berger F."/>
            <person name="Adam C."/>
            <person name="Aki S."/>
            <person name="Althoff F."/>
            <person name="Araki T."/>
            <person name="Arteaga-Vazquez M."/>
            <person name="Balasubrmanian S."/>
            <person name="Bauer D."/>
            <person name="Boehm C."/>
            <person name="Briginshaw L."/>
            <person name="Caballero-Perez J."/>
            <person name="Catarino B."/>
            <person name="Chen F."/>
            <person name="Chiyoda S."/>
            <person name="Chovatia M."/>
            <person name="Davies K."/>
            <person name="Delmans M."/>
            <person name="Demura T."/>
            <person name="Dierschke T."/>
            <person name="Dolan L."/>
            <person name="Dorantes-Acosta A."/>
            <person name="Eklund D."/>
            <person name="Florent S."/>
            <person name="Flores-Sandoval E."/>
            <person name="Fujiyama A."/>
            <person name="Fukuzawa H."/>
            <person name="Galik B."/>
            <person name="Grimanelli D."/>
            <person name="Grimwood J."/>
            <person name="Grossniklaus U."/>
            <person name="Hamada T."/>
            <person name="Haseloff J."/>
            <person name="Hetherington A."/>
            <person name="Higo A."/>
            <person name="Hirakawa Y."/>
            <person name="Hundley H."/>
            <person name="Ikeda Y."/>
            <person name="Inoue K."/>
            <person name="Inoue S."/>
            <person name="Ishida S."/>
            <person name="Jia Q."/>
            <person name="Kakita M."/>
            <person name="Kanazawa T."/>
            <person name="Kawai Y."/>
            <person name="Kawashima T."/>
            <person name="Kennedy M."/>
            <person name="Kinose K."/>
            <person name="Kinoshita T."/>
            <person name="Kohara Y."/>
            <person name="Koide E."/>
            <person name="Komatsu K."/>
            <person name="Kopischke S."/>
            <person name="Kubo M."/>
            <person name="Kyozuka J."/>
            <person name="Lagercrantz U."/>
            <person name="Lin S."/>
            <person name="Lindquist E."/>
            <person name="Lipzen A."/>
            <person name="Lu C."/>
            <person name="Luna E."/>
            <person name="Martienssen R."/>
            <person name="Minamino N."/>
            <person name="Mizutani M."/>
            <person name="Mizutani M."/>
            <person name="Mochizuki N."/>
            <person name="Monte I."/>
            <person name="Mosher R."/>
            <person name="Nagasaki H."/>
            <person name="Nakagami H."/>
            <person name="Naramoto S."/>
            <person name="Nishitani K."/>
            <person name="Ohtani M."/>
            <person name="Okamoto T."/>
            <person name="Okumura M."/>
            <person name="Phillips J."/>
            <person name="Pollak B."/>
            <person name="Reinders A."/>
            <person name="Roevekamp M."/>
            <person name="Sano R."/>
            <person name="Sawa S."/>
            <person name="Schmid M."/>
            <person name="Shirakawa M."/>
            <person name="Solano R."/>
            <person name="Spunde A."/>
            <person name="Suetsugu N."/>
            <person name="Sugano S."/>
            <person name="Sugiyama A."/>
            <person name="Sun R."/>
            <person name="Suzuki Y."/>
            <person name="Takenaka M."/>
            <person name="Takezawa D."/>
            <person name="Tomogane H."/>
            <person name="Tsuzuki M."/>
            <person name="Ueda T."/>
            <person name="Umeda M."/>
            <person name="Ward J."/>
            <person name="Watanabe Y."/>
            <person name="Yazaki K."/>
            <person name="Yokoyama R."/>
            <person name="Yoshitake Y."/>
            <person name="Yotsui I."/>
            <person name="Zachgo S."/>
            <person name="Schmutz J."/>
        </authorList>
    </citation>
    <scope>NUCLEOTIDE SEQUENCE [LARGE SCALE GENOMIC DNA]</scope>
    <source>
        <strain evidence="3">cv. B-3</strain>
    </source>
</reference>